<name>A0A2N0QR18_9GLOM</name>
<proteinExistence type="predicted"/>
<dbReference type="VEuPathDB" id="FungiDB:RhiirA1_479181"/>
<protein>
    <submittedName>
        <fullName evidence="1">Uncharacterized protein</fullName>
    </submittedName>
</protein>
<gene>
    <name evidence="1" type="ORF">RhiirA1_479181</name>
</gene>
<reference evidence="1 2" key="2">
    <citation type="submission" date="2017-10" db="EMBL/GenBank/DDBJ databases">
        <title>Genome analyses suggest a sexual origin of heterokaryosis in a supposedly ancient asexual fungus.</title>
        <authorList>
            <person name="Corradi N."/>
            <person name="Sedzielewska K."/>
            <person name="Noel J."/>
            <person name="Charron P."/>
            <person name="Farinelli L."/>
            <person name="Marton T."/>
            <person name="Kruger M."/>
            <person name="Pelin A."/>
            <person name="Brachmann A."/>
            <person name="Corradi N."/>
        </authorList>
    </citation>
    <scope>NUCLEOTIDE SEQUENCE [LARGE SCALE GENOMIC DNA]</scope>
    <source>
        <strain evidence="1 2">A1</strain>
    </source>
</reference>
<accession>A0A2N0QR18</accession>
<dbReference type="Proteomes" id="UP000232688">
    <property type="component" value="Unassembled WGS sequence"/>
</dbReference>
<sequence length="180" mass="21013">MDTVSTLFQKASNDYIDSIELTGNLIKWDVHVGDGDGDGEIKLNKLEVFKKINTKWESINTKIVDYPYTKIIASSLLKNNDIVILTTSGIFIYTFSEKDKSIFLNYFYFMDLKRYSPNLGKYMKLLQHYKRIFSKYTLPLPNYDSFRLDGWVSNVMNNKSSFLKCGVELLKFAIKEHNHF</sequence>
<comment type="caution">
    <text evidence="1">The sequence shown here is derived from an EMBL/GenBank/DDBJ whole genome shotgun (WGS) entry which is preliminary data.</text>
</comment>
<evidence type="ECO:0000313" key="1">
    <source>
        <dbReference type="EMBL" id="PKC53494.1"/>
    </source>
</evidence>
<dbReference type="AlphaFoldDB" id="A0A2N0QR18"/>
<reference evidence="1 2" key="1">
    <citation type="submission" date="2017-10" db="EMBL/GenBank/DDBJ databases">
        <title>Extensive intraspecific genome diversity in a model arbuscular mycorrhizal fungus.</title>
        <authorList>
            <person name="Chen E.C.H."/>
            <person name="Morin E."/>
            <person name="Baudet D."/>
            <person name="Noel J."/>
            <person name="Ndikumana S."/>
            <person name="Charron P."/>
            <person name="St-Onge C."/>
            <person name="Giorgi J."/>
            <person name="Grigoriev I.V."/>
            <person name="Roux C."/>
            <person name="Martin F.M."/>
            <person name="Corradi N."/>
        </authorList>
    </citation>
    <scope>NUCLEOTIDE SEQUENCE [LARGE SCALE GENOMIC DNA]</scope>
    <source>
        <strain evidence="1 2">A1</strain>
    </source>
</reference>
<evidence type="ECO:0000313" key="2">
    <source>
        <dbReference type="Proteomes" id="UP000232688"/>
    </source>
</evidence>
<organism evidence="1 2">
    <name type="scientific">Rhizophagus irregularis</name>
    <dbReference type="NCBI Taxonomy" id="588596"/>
    <lineage>
        <taxon>Eukaryota</taxon>
        <taxon>Fungi</taxon>
        <taxon>Fungi incertae sedis</taxon>
        <taxon>Mucoromycota</taxon>
        <taxon>Glomeromycotina</taxon>
        <taxon>Glomeromycetes</taxon>
        <taxon>Glomerales</taxon>
        <taxon>Glomeraceae</taxon>
        <taxon>Rhizophagus</taxon>
    </lineage>
</organism>
<dbReference type="EMBL" id="LLXH01004166">
    <property type="protein sequence ID" value="PKC53494.1"/>
    <property type="molecule type" value="Genomic_DNA"/>
</dbReference>